<accession>G2XPF1</accession>
<proteinExistence type="predicted"/>
<reference evidence="2" key="1">
    <citation type="journal article" date="2011" name="PLoS Genet.">
        <title>Genomic analysis of the necrotrophic fungal pathogens Sclerotinia sclerotiorum and Botrytis cinerea.</title>
        <authorList>
            <person name="Amselem J."/>
            <person name="Cuomo C.A."/>
            <person name="van Kan J.A."/>
            <person name="Viaud M."/>
            <person name="Benito E.P."/>
            <person name="Couloux A."/>
            <person name="Coutinho P.M."/>
            <person name="de Vries R.P."/>
            <person name="Dyer P.S."/>
            <person name="Fillinger S."/>
            <person name="Fournier E."/>
            <person name="Gout L."/>
            <person name="Hahn M."/>
            <person name="Kohn L."/>
            <person name="Lapalu N."/>
            <person name="Plummer K.M."/>
            <person name="Pradier J.M."/>
            <person name="Quevillon E."/>
            <person name="Sharon A."/>
            <person name="Simon A."/>
            <person name="ten Have A."/>
            <person name="Tudzynski B."/>
            <person name="Tudzynski P."/>
            <person name="Wincker P."/>
            <person name="Andrew M."/>
            <person name="Anthouard V."/>
            <person name="Beever R.E."/>
            <person name="Beffa R."/>
            <person name="Benoit I."/>
            <person name="Bouzid O."/>
            <person name="Brault B."/>
            <person name="Chen Z."/>
            <person name="Choquer M."/>
            <person name="Collemare J."/>
            <person name="Cotton P."/>
            <person name="Danchin E.G."/>
            <person name="Da Silva C."/>
            <person name="Gautier A."/>
            <person name="Giraud C."/>
            <person name="Giraud T."/>
            <person name="Gonzalez C."/>
            <person name="Grossetete S."/>
            <person name="Guldener U."/>
            <person name="Henrissat B."/>
            <person name="Howlett B.J."/>
            <person name="Kodira C."/>
            <person name="Kretschmer M."/>
            <person name="Lappartient A."/>
            <person name="Leroch M."/>
            <person name="Levis C."/>
            <person name="Mauceli E."/>
            <person name="Neuveglise C."/>
            <person name="Oeser B."/>
            <person name="Pearson M."/>
            <person name="Poulain J."/>
            <person name="Poussereau N."/>
            <person name="Quesneville H."/>
            <person name="Rascle C."/>
            <person name="Schumacher J."/>
            <person name="Segurens B."/>
            <person name="Sexton A."/>
            <person name="Silva E."/>
            <person name="Sirven C."/>
            <person name="Soanes D.M."/>
            <person name="Talbot N.J."/>
            <person name="Templeton M."/>
            <person name="Yandava C."/>
            <person name="Yarden O."/>
            <person name="Zeng Q."/>
            <person name="Rollins J.A."/>
            <person name="Lebrun M.H."/>
            <person name="Dickman M."/>
        </authorList>
    </citation>
    <scope>NUCLEOTIDE SEQUENCE [LARGE SCALE GENOMIC DNA]</scope>
    <source>
        <strain evidence="2">T4</strain>
    </source>
</reference>
<dbReference type="Proteomes" id="UP000008177">
    <property type="component" value="Unplaced contigs"/>
</dbReference>
<dbReference type="EMBL" id="FQ790248">
    <property type="protein sequence ID" value="CCD42757.1"/>
    <property type="molecule type" value="Genomic_DNA"/>
</dbReference>
<sequence length="64" mass="7459">MRCAWHFIPASQPPANTKRPMILFTPRKWAIVSRRHRIVLHDQSINQTISVPPSKVRQVPAEDF</sequence>
<protein>
    <submittedName>
        <fullName evidence="1">Uncharacterized protein</fullName>
    </submittedName>
</protein>
<organism evidence="1 2">
    <name type="scientific">Botryotinia fuckeliana (strain T4)</name>
    <name type="common">Noble rot fungus</name>
    <name type="synonym">Botrytis cinerea</name>
    <dbReference type="NCBI Taxonomy" id="999810"/>
    <lineage>
        <taxon>Eukaryota</taxon>
        <taxon>Fungi</taxon>
        <taxon>Dikarya</taxon>
        <taxon>Ascomycota</taxon>
        <taxon>Pezizomycotina</taxon>
        <taxon>Leotiomycetes</taxon>
        <taxon>Helotiales</taxon>
        <taxon>Sclerotiniaceae</taxon>
        <taxon>Botrytis</taxon>
    </lineage>
</organism>
<evidence type="ECO:0000313" key="1">
    <source>
        <dbReference type="EMBL" id="CCD42757.1"/>
    </source>
</evidence>
<name>G2XPF1_BOTF4</name>
<dbReference type="InParanoid" id="G2XPF1"/>
<dbReference type="AlphaFoldDB" id="G2XPF1"/>
<dbReference type="HOGENOM" id="CLU_2867378_0_0_1"/>
<gene>
    <name evidence="1" type="ORF">BofuT4_P073690.1</name>
</gene>
<evidence type="ECO:0000313" key="2">
    <source>
        <dbReference type="Proteomes" id="UP000008177"/>
    </source>
</evidence>